<dbReference type="Proteomes" id="UP000317716">
    <property type="component" value="Unassembled WGS sequence"/>
</dbReference>
<protein>
    <recommendedName>
        <fullName evidence="3">DUF3616 domain-containing protein</fullName>
    </recommendedName>
</protein>
<dbReference type="AlphaFoldDB" id="A0A538SNM8"/>
<evidence type="ECO:0008006" key="3">
    <source>
        <dbReference type="Google" id="ProtNLM"/>
    </source>
</evidence>
<reference evidence="1 2" key="1">
    <citation type="journal article" date="2019" name="Nat. Microbiol.">
        <title>Mediterranean grassland soil C-N compound turnover is dependent on rainfall and depth, and is mediated by genomically divergent microorganisms.</title>
        <authorList>
            <person name="Diamond S."/>
            <person name="Andeer P.F."/>
            <person name="Li Z."/>
            <person name="Crits-Christoph A."/>
            <person name="Burstein D."/>
            <person name="Anantharaman K."/>
            <person name="Lane K.R."/>
            <person name="Thomas B.C."/>
            <person name="Pan C."/>
            <person name="Northen T.R."/>
            <person name="Banfield J.F."/>
        </authorList>
    </citation>
    <scope>NUCLEOTIDE SEQUENCE [LARGE SCALE GENOMIC DNA]</scope>
    <source>
        <strain evidence="1">WS_2</strain>
    </source>
</reference>
<sequence>MSSLEVMSRTPRAWPHWGAGGGIAAALWIQFAGAAAAEGAPVLITVPAVLMQQNATLEPSGVVWVPALKRYLVVSDDTGTELQKHEPWVFAMNSQGALDDKAVPILGIGEVNDPESICNGPNGTFFLCTSHSENKKGKVKPPRRLLLQLKLEGRALRVLGHVDLTTAQDGKGGGLLTIAGLDPNGKLDIEAITYRQGALLIGLKAPLTTHGSAVILQLKNPVETLRAGRIEPGALTRYEEVDLHASRPGGMIGRGFADLSTLPDGSIVLCANSPKNMPGDGGGGVYWLKPGANAPLLLREFPGLKPEGVTLAENGKELVVVFDENLNPPHWIRLPLPK</sequence>
<dbReference type="EMBL" id="VBOS01000309">
    <property type="protein sequence ID" value="TMQ52970.1"/>
    <property type="molecule type" value="Genomic_DNA"/>
</dbReference>
<gene>
    <name evidence="1" type="ORF">E6K72_08785</name>
</gene>
<accession>A0A538SNM8</accession>
<proteinExistence type="predicted"/>
<evidence type="ECO:0000313" key="1">
    <source>
        <dbReference type="EMBL" id="TMQ52970.1"/>
    </source>
</evidence>
<evidence type="ECO:0000313" key="2">
    <source>
        <dbReference type="Proteomes" id="UP000317716"/>
    </source>
</evidence>
<organism evidence="1 2">
    <name type="scientific">Eiseniibacteriota bacterium</name>
    <dbReference type="NCBI Taxonomy" id="2212470"/>
    <lineage>
        <taxon>Bacteria</taxon>
        <taxon>Candidatus Eiseniibacteriota</taxon>
    </lineage>
</organism>
<comment type="caution">
    <text evidence="1">The sequence shown here is derived from an EMBL/GenBank/DDBJ whole genome shotgun (WGS) entry which is preliminary data.</text>
</comment>
<name>A0A538SNM8_UNCEI</name>